<dbReference type="Pfam" id="PF13376">
    <property type="entry name" value="OmdA"/>
    <property type="match status" value="1"/>
</dbReference>
<comment type="caution">
    <text evidence="1">The sequence shown here is derived from an EMBL/GenBank/DDBJ whole genome shotgun (WGS) entry which is preliminary data.</text>
</comment>
<keyword evidence="2" id="KW-1185">Reference proteome</keyword>
<proteinExistence type="predicted"/>
<evidence type="ECO:0008006" key="3">
    <source>
        <dbReference type="Google" id="ProtNLM"/>
    </source>
</evidence>
<organism evidence="1 2">
    <name type="scientific">Flavobacterium fryxellicola</name>
    <dbReference type="NCBI Taxonomy" id="249352"/>
    <lineage>
        <taxon>Bacteria</taxon>
        <taxon>Pseudomonadati</taxon>
        <taxon>Bacteroidota</taxon>
        <taxon>Flavobacteriia</taxon>
        <taxon>Flavobacteriales</taxon>
        <taxon>Flavobacteriaceae</taxon>
        <taxon>Flavobacterium</taxon>
    </lineage>
</organism>
<protein>
    <recommendedName>
        <fullName evidence="3">Bacteriocin-protection protein</fullName>
    </recommendedName>
</protein>
<dbReference type="STRING" id="249352.SAMN05444395_1175"/>
<accession>A0A167V9Z3</accession>
<dbReference type="OrthoDB" id="9796999at2"/>
<evidence type="ECO:0000313" key="2">
    <source>
        <dbReference type="Proteomes" id="UP000077164"/>
    </source>
</evidence>
<dbReference type="EMBL" id="LVJE01000034">
    <property type="protein sequence ID" value="OAB26207.1"/>
    <property type="molecule type" value="Genomic_DNA"/>
</dbReference>
<sequence>MTKTENFDQIEVTSSAELREWLLKNHAQKESIWLVTYKKETIEKYVSIQEVLDQLLCFGWIDGIRRKLDDKKTMQLISPRKVEHWAQTYKVRFAKLQQEGLLHQSGINSVIASKESGLWNFMDDVDNLVIPEDLHHALKEHKLASHYFEAFSSSNKRFILRYIKLAKTEQTRQKRILQVATLAAENKKIPGV</sequence>
<dbReference type="AlphaFoldDB" id="A0A167V9Z3"/>
<dbReference type="RefSeq" id="WP_066082150.1">
    <property type="nucleotide sequence ID" value="NZ_FRDK01000017.1"/>
</dbReference>
<evidence type="ECO:0000313" key="1">
    <source>
        <dbReference type="EMBL" id="OAB26207.1"/>
    </source>
</evidence>
<dbReference type="Proteomes" id="UP000077164">
    <property type="component" value="Unassembled WGS sequence"/>
</dbReference>
<reference evidence="1 2" key="1">
    <citation type="submission" date="2016-03" db="EMBL/GenBank/DDBJ databases">
        <title>Draft genome sequence of Flavobacterium fryxellicola DSM 16209.</title>
        <authorList>
            <person name="Shin S.-K."/>
            <person name="Yi H."/>
        </authorList>
    </citation>
    <scope>NUCLEOTIDE SEQUENCE [LARGE SCALE GENOMIC DNA]</scope>
    <source>
        <strain evidence="1 2">DSM 16209</strain>
    </source>
</reference>
<gene>
    <name evidence="1" type="ORF">FBFR_13290</name>
</gene>
<name>A0A167V9Z3_9FLAO</name>